<evidence type="ECO:0000313" key="2">
    <source>
        <dbReference type="Proteomes" id="UP000478052"/>
    </source>
</evidence>
<evidence type="ECO:0000313" key="1">
    <source>
        <dbReference type="EMBL" id="KAF0762050.1"/>
    </source>
</evidence>
<proteinExistence type="predicted"/>
<accession>A0A6G0YVM6</accession>
<reference evidence="1 2" key="1">
    <citation type="submission" date="2019-08" db="EMBL/GenBank/DDBJ databases">
        <title>Whole genome of Aphis craccivora.</title>
        <authorList>
            <person name="Voronova N.V."/>
            <person name="Shulinski R.S."/>
            <person name="Bandarenka Y.V."/>
            <person name="Zhorov D.G."/>
            <person name="Warner D."/>
        </authorList>
    </citation>
    <scope>NUCLEOTIDE SEQUENCE [LARGE SCALE GENOMIC DNA]</scope>
    <source>
        <strain evidence="1">180601</strain>
        <tissue evidence="1">Whole Body</tissue>
    </source>
</reference>
<gene>
    <name evidence="1" type="ORF">FWK35_00019082</name>
</gene>
<dbReference type="Proteomes" id="UP000478052">
    <property type="component" value="Unassembled WGS sequence"/>
</dbReference>
<sequence>MLNTNSNINLQNNSSITLMNENNFNYLDRYKPQENHKFGRGHIIRQYMSGVGVITERYISNNNLLFFESRNTSDQSVSTSDVKSLESKIEEKQQKEEVEQFNTTMPINCPCYDKAYQKEFKKNRSFKNIFLSIFKTIISEVIKLLGFGSGELKIEK</sequence>
<dbReference type="AlphaFoldDB" id="A0A6G0YVM6"/>
<keyword evidence="2" id="KW-1185">Reference proteome</keyword>
<protein>
    <submittedName>
        <fullName evidence="1">Uncharacterized protein</fullName>
    </submittedName>
</protein>
<dbReference type="OrthoDB" id="10439569at2759"/>
<comment type="caution">
    <text evidence="1">The sequence shown here is derived from an EMBL/GenBank/DDBJ whole genome shotgun (WGS) entry which is preliminary data.</text>
</comment>
<name>A0A6G0YVM6_APHCR</name>
<organism evidence="1 2">
    <name type="scientific">Aphis craccivora</name>
    <name type="common">Cowpea aphid</name>
    <dbReference type="NCBI Taxonomy" id="307492"/>
    <lineage>
        <taxon>Eukaryota</taxon>
        <taxon>Metazoa</taxon>
        <taxon>Ecdysozoa</taxon>
        <taxon>Arthropoda</taxon>
        <taxon>Hexapoda</taxon>
        <taxon>Insecta</taxon>
        <taxon>Pterygota</taxon>
        <taxon>Neoptera</taxon>
        <taxon>Paraneoptera</taxon>
        <taxon>Hemiptera</taxon>
        <taxon>Sternorrhyncha</taxon>
        <taxon>Aphidomorpha</taxon>
        <taxon>Aphidoidea</taxon>
        <taxon>Aphididae</taxon>
        <taxon>Aphidini</taxon>
        <taxon>Aphis</taxon>
        <taxon>Aphis</taxon>
    </lineage>
</organism>
<dbReference type="EMBL" id="VUJU01002234">
    <property type="protein sequence ID" value="KAF0762050.1"/>
    <property type="molecule type" value="Genomic_DNA"/>
</dbReference>